<sequence>MRDVTKEAIFRSEIPTWFNHTRGRIRRTEVAAFILHGQRNVISASRVNRVLHSY</sequence>
<name>A0A8S4E570_PLUXY</name>
<protein>
    <submittedName>
        <fullName evidence="1">(diamondback moth) hypothetical protein</fullName>
    </submittedName>
</protein>
<evidence type="ECO:0000313" key="1">
    <source>
        <dbReference type="EMBL" id="CAG9110351.1"/>
    </source>
</evidence>
<reference evidence="1" key="1">
    <citation type="submission" date="2020-11" db="EMBL/GenBank/DDBJ databases">
        <authorList>
            <person name="Whiteford S."/>
        </authorList>
    </citation>
    <scope>NUCLEOTIDE SEQUENCE</scope>
</reference>
<keyword evidence="2" id="KW-1185">Reference proteome</keyword>
<dbReference type="Proteomes" id="UP000653454">
    <property type="component" value="Unassembled WGS sequence"/>
</dbReference>
<dbReference type="EMBL" id="CAJHNJ030000012">
    <property type="protein sequence ID" value="CAG9110351.1"/>
    <property type="molecule type" value="Genomic_DNA"/>
</dbReference>
<accession>A0A8S4E570</accession>
<gene>
    <name evidence="1" type="ORF">PLXY2_LOCUS4527</name>
</gene>
<comment type="caution">
    <text evidence="1">The sequence shown here is derived from an EMBL/GenBank/DDBJ whole genome shotgun (WGS) entry which is preliminary data.</text>
</comment>
<dbReference type="AlphaFoldDB" id="A0A8S4E570"/>
<feature type="non-terminal residue" evidence="1">
    <location>
        <position position="1"/>
    </location>
</feature>
<proteinExistence type="predicted"/>
<organism evidence="1 2">
    <name type="scientific">Plutella xylostella</name>
    <name type="common">Diamondback moth</name>
    <name type="synonym">Plutella maculipennis</name>
    <dbReference type="NCBI Taxonomy" id="51655"/>
    <lineage>
        <taxon>Eukaryota</taxon>
        <taxon>Metazoa</taxon>
        <taxon>Ecdysozoa</taxon>
        <taxon>Arthropoda</taxon>
        <taxon>Hexapoda</taxon>
        <taxon>Insecta</taxon>
        <taxon>Pterygota</taxon>
        <taxon>Neoptera</taxon>
        <taxon>Endopterygota</taxon>
        <taxon>Lepidoptera</taxon>
        <taxon>Glossata</taxon>
        <taxon>Ditrysia</taxon>
        <taxon>Yponomeutoidea</taxon>
        <taxon>Plutellidae</taxon>
        <taxon>Plutella</taxon>
    </lineage>
</organism>
<evidence type="ECO:0000313" key="2">
    <source>
        <dbReference type="Proteomes" id="UP000653454"/>
    </source>
</evidence>